<proteinExistence type="predicted"/>
<dbReference type="InterPro" id="IPR025072">
    <property type="entry name" value="Fur_reg_FbpA"/>
</dbReference>
<dbReference type="EMBL" id="FWZD01000018">
    <property type="protein sequence ID" value="SMD65937.1"/>
    <property type="molecule type" value="Genomic_DNA"/>
</dbReference>
<protein>
    <recommendedName>
        <fullName evidence="3">Fur-regulated basic protein FbpA</fullName>
    </recommendedName>
</protein>
<dbReference type="Pfam" id="PF13076">
    <property type="entry name" value="Fur_reg_FbpA"/>
    <property type="match status" value="1"/>
</dbReference>
<reference evidence="2" key="1">
    <citation type="submission" date="2017-04" db="EMBL/GenBank/DDBJ databases">
        <authorList>
            <person name="Criscuolo A."/>
        </authorList>
    </citation>
    <scope>NUCLEOTIDE SEQUENCE [LARGE SCALE GENOMIC DNA]</scope>
</reference>
<evidence type="ECO:0000313" key="1">
    <source>
        <dbReference type="EMBL" id="SMD65937.1"/>
    </source>
</evidence>
<accession>A0A1Y5YWB4</accession>
<name>A0A1Y5YWB4_9BACI</name>
<evidence type="ECO:0000313" key="2">
    <source>
        <dbReference type="Proteomes" id="UP000194439"/>
    </source>
</evidence>
<gene>
    <name evidence="1" type="ORF">BACERE00185_00082</name>
</gene>
<dbReference type="RefSeq" id="WP_000360607.1">
    <property type="nucleotide sequence ID" value="NZ_FWZD01000018.1"/>
</dbReference>
<dbReference type="Proteomes" id="UP000194439">
    <property type="component" value="Unassembled WGS sequence"/>
</dbReference>
<organism evidence="1 2">
    <name type="scientific">Bacillus mobilis</name>
    <dbReference type="NCBI Taxonomy" id="2026190"/>
    <lineage>
        <taxon>Bacteria</taxon>
        <taxon>Bacillati</taxon>
        <taxon>Bacillota</taxon>
        <taxon>Bacilli</taxon>
        <taxon>Bacillales</taxon>
        <taxon>Bacillaceae</taxon>
        <taxon>Bacillus</taxon>
        <taxon>Bacillus cereus group</taxon>
    </lineage>
</organism>
<dbReference type="AlphaFoldDB" id="A0A1Y5YWB4"/>
<sequence length="47" mass="5527">MDKQCIIELLIDKGIFKQGKRQLWELHISELVLLLEEAESKSKGMKR</sequence>
<evidence type="ECO:0008006" key="3">
    <source>
        <dbReference type="Google" id="ProtNLM"/>
    </source>
</evidence>